<accession>A0AAV5IC50</accession>
<protein>
    <submittedName>
        <fullName evidence="1">Uncharacterized protein</fullName>
    </submittedName>
</protein>
<proteinExistence type="predicted"/>
<gene>
    <name evidence="1" type="ORF">SLEP1_g9912</name>
</gene>
<sequence>MVTQSPPMASLPIQPPVSEEFLNKTTMIQSLQATFTAGEIPGTMNCQGSIQRGFLHLMNKF</sequence>
<organism evidence="1 2">
    <name type="scientific">Rubroshorea leprosula</name>
    <dbReference type="NCBI Taxonomy" id="152421"/>
    <lineage>
        <taxon>Eukaryota</taxon>
        <taxon>Viridiplantae</taxon>
        <taxon>Streptophyta</taxon>
        <taxon>Embryophyta</taxon>
        <taxon>Tracheophyta</taxon>
        <taxon>Spermatophyta</taxon>
        <taxon>Magnoliopsida</taxon>
        <taxon>eudicotyledons</taxon>
        <taxon>Gunneridae</taxon>
        <taxon>Pentapetalae</taxon>
        <taxon>rosids</taxon>
        <taxon>malvids</taxon>
        <taxon>Malvales</taxon>
        <taxon>Dipterocarpaceae</taxon>
        <taxon>Rubroshorea</taxon>
    </lineage>
</organism>
<name>A0AAV5IC50_9ROSI</name>
<dbReference type="AlphaFoldDB" id="A0AAV5IC50"/>
<dbReference type="Proteomes" id="UP001054252">
    <property type="component" value="Unassembled WGS sequence"/>
</dbReference>
<evidence type="ECO:0000313" key="2">
    <source>
        <dbReference type="Proteomes" id="UP001054252"/>
    </source>
</evidence>
<comment type="caution">
    <text evidence="1">The sequence shown here is derived from an EMBL/GenBank/DDBJ whole genome shotgun (WGS) entry which is preliminary data.</text>
</comment>
<keyword evidence="2" id="KW-1185">Reference proteome</keyword>
<dbReference type="EMBL" id="BPVZ01000010">
    <property type="protein sequence ID" value="GKU96705.1"/>
    <property type="molecule type" value="Genomic_DNA"/>
</dbReference>
<reference evidence="1 2" key="1">
    <citation type="journal article" date="2021" name="Commun. Biol.">
        <title>The genome of Shorea leprosula (Dipterocarpaceae) highlights the ecological relevance of drought in aseasonal tropical rainforests.</title>
        <authorList>
            <person name="Ng K.K.S."/>
            <person name="Kobayashi M.J."/>
            <person name="Fawcett J.A."/>
            <person name="Hatakeyama M."/>
            <person name="Paape T."/>
            <person name="Ng C.H."/>
            <person name="Ang C.C."/>
            <person name="Tnah L.H."/>
            <person name="Lee C.T."/>
            <person name="Nishiyama T."/>
            <person name="Sese J."/>
            <person name="O'Brien M.J."/>
            <person name="Copetti D."/>
            <person name="Mohd Noor M.I."/>
            <person name="Ong R.C."/>
            <person name="Putra M."/>
            <person name="Sireger I.Z."/>
            <person name="Indrioko S."/>
            <person name="Kosugi Y."/>
            <person name="Izuno A."/>
            <person name="Isagi Y."/>
            <person name="Lee S.L."/>
            <person name="Shimizu K.K."/>
        </authorList>
    </citation>
    <scope>NUCLEOTIDE SEQUENCE [LARGE SCALE GENOMIC DNA]</scope>
    <source>
        <strain evidence="1">214</strain>
    </source>
</reference>
<evidence type="ECO:0000313" key="1">
    <source>
        <dbReference type="EMBL" id="GKU96705.1"/>
    </source>
</evidence>